<sequence length="306" mass="34233">MTSTQPRHQFSARDDLLHDVSNSGPHARESLLWTAPLPSEQLLVFVYAWREAGRRWGRFLFVGGPDMTRPEFLSFEEDAAFSGDDLDDCTVGGLHVRQPEPLRVAELGFTGEELDLSLRFEGIHEPFSWHDNADGCPDWVADNRFEQSCLVSGQVSLHGRAIDVKASGGHRDHSWGARNWNMLQHWKWINATAEDGRSLHAMIMEVKGQQLINGYINSDGRLCPIVHARAEAELDDRLVHRAVSGRFEDSAGRTMNLECTYAAGWGMPIQHLVLNEIAMSATLDGVPAVAHVELGWPADYVERLCP</sequence>
<keyword evidence="3" id="KW-1185">Reference proteome</keyword>
<name>A0ABP9QK49_9PSEU</name>
<dbReference type="Pfam" id="PF23212">
    <property type="entry name" value="DUF7064"/>
    <property type="match status" value="1"/>
</dbReference>
<evidence type="ECO:0000313" key="3">
    <source>
        <dbReference type="Proteomes" id="UP001428817"/>
    </source>
</evidence>
<accession>A0ABP9QK49</accession>
<organism evidence="2 3">
    <name type="scientific">Pseudonocardia eucalypti</name>
    <dbReference type="NCBI Taxonomy" id="648755"/>
    <lineage>
        <taxon>Bacteria</taxon>
        <taxon>Bacillati</taxon>
        <taxon>Actinomycetota</taxon>
        <taxon>Actinomycetes</taxon>
        <taxon>Pseudonocardiales</taxon>
        <taxon>Pseudonocardiaceae</taxon>
        <taxon>Pseudonocardia</taxon>
    </lineage>
</organism>
<dbReference type="InterPro" id="IPR055492">
    <property type="entry name" value="DUF7064"/>
</dbReference>
<feature type="domain" description="DUF7064" evidence="1">
    <location>
        <begin position="180"/>
        <end position="297"/>
    </location>
</feature>
<dbReference type="EMBL" id="BAABJP010000029">
    <property type="protein sequence ID" value="GAA5163335.1"/>
    <property type="molecule type" value="Genomic_DNA"/>
</dbReference>
<protein>
    <recommendedName>
        <fullName evidence="1">DUF7064 domain-containing protein</fullName>
    </recommendedName>
</protein>
<dbReference type="RefSeq" id="WP_185060803.1">
    <property type="nucleotide sequence ID" value="NZ_BAABJP010000029.1"/>
</dbReference>
<proteinExistence type="predicted"/>
<comment type="caution">
    <text evidence="2">The sequence shown here is derived from an EMBL/GenBank/DDBJ whole genome shotgun (WGS) entry which is preliminary data.</text>
</comment>
<evidence type="ECO:0000313" key="2">
    <source>
        <dbReference type="EMBL" id="GAA5163335.1"/>
    </source>
</evidence>
<dbReference type="Proteomes" id="UP001428817">
    <property type="component" value="Unassembled WGS sequence"/>
</dbReference>
<evidence type="ECO:0000259" key="1">
    <source>
        <dbReference type="Pfam" id="PF23212"/>
    </source>
</evidence>
<gene>
    <name evidence="2" type="ORF">GCM10023321_50020</name>
</gene>
<reference evidence="3" key="1">
    <citation type="journal article" date="2019" name="Int. J. Syst. Evol. Microbiol.">
        <title>The Global Catalogue of Microorganisms (GCM) 10K type strain sequencing project: providing services to taxonomists for standard genome sequencing and annotation.</title>
        <authorList>
            <consortium name="The Broad Institute Genomics Platform"/>
            <consortium name="The Broad Institute Genome Sequencing Center for Infectious Disease"/>
            <person name="Wu L."/>
            <person name="Ma J."/>
        </authorList>
    </citation>
    <scope>NUCLEOTIDE SEQUENCE [LARGE SCALE GENOMIC DNA]</scope>
    <source>
        <strain evidence="3">JCM 18303</strain>
    </source>
</reference>
<dbReference type="SUPFAM" id="SSF159245">
    <property type="entry name" value="AttH-like"/>
    <property type="match status" value="1"/>
</dbReference>